<dbReference type="EMBL" id="CAJPEV010000632">
    <property type="protein sequence ID" value="CAG0887095.1"/>
    <property type="molecule type" value="Genomic_DNA"/>
</dbReference>
<evidence type="ECO:0000313" key="9">
    <source>
        <dbReference type="Proteomes" id="UP000677054"/>
    </source>
</evidence>
<feature type="compositionally biased region" description="Polar residues" evidence="6">
    <location>
        <begin position="32"/>
        <end position="41"/>
    </location>
</feature>
<proteinExistence type="predicted"/>
<reference evidence="8" key="1">
    <citation type="submission" date="2020-11" db="EMBL/GenBank/DDBJ databases">
        <authorList>
            <person name="Tran Van P."/>
        </authorList>
    </citation>
    <scope>NUCLEOTIDE SEQUENCE</scope>
</reference>
<dbReference type="EMBL" id="LR900149">
    <property type="protein sequence ID" value="CAD7244417.1"/>
    <property type="molecule type" value="Genomic_DNA"/>
</dbReference>
<protein>
    <recommendedName>
        <fullName evidence="7">BHLH domain-containing protein</fullName>
    </recommendedName>
</protein>
<keyword evidence="3" id="KW-0804">Transcription</keyword>
<keyword evidence="5" id="KW-0175">Coiled coil</keyword>
<evidence type="ECO:0000256" key="1">
    <source>
        <dbReference type="ARBA" id="ARBA00004123"/>
    </source>
</evidence>
<evidence type="ECO:0000256" key="6">
    <source>
        <dbReference type="SAM" id="MobiDB-lite"/>
    </source>
</evidence>
<keyword evidence="9" id="KW-1185">Reference proteome</keyword>
<dbReference type="SMART" id="SM00353">
    <property type="entry name" value="HLH"/>
    <property type="match status" value="1"/>
</dbReference>
<dbReference type="SUPFAM" id="SSF47459">
    <property type="entry name" value="HLH, helix-loop-helix DNA-binding domain"/>
    <property type="match status" value="1"/>
</dbReference>
<feature type="domain" description="BHLH" evidence="7">
    <location>
        <begin position="211"/>
        <end position="266"/>
    </location>
</feature>
<dbReference type="GO" id="GO:0000981">
    <property type="term" value="F:DNA-binding transcription factor activity, RNA polymerase II-specific"/>
    <property type="evidence" value="ECO:0007669"/>
    <property type="project" value="TreeGrafter"/>
</dbReference>
<comment type="subcellular location">
    <subcellularLocation>
        <location evidence="1">Nucleus</location>
    </subcellularLocation>
</comment>
<evidence type="ECO:0000313" key="8">
    <source>
        <dbReference type="EMBL" id="CAD7244417.1"/>
    </source>
</evidence>
<organism evidence="8">
    <name type="scientific">Darwinula stevensoni</name>
    <dbReference type="NCBI Taxonomy" id="69355"/>
    <lineage>
        <taxon>Eukaryota</taxon>
        <taxon>Metazoa</taxon>
        <taxon>Ecdysozoa</taxon>
        <taxon>Arthropoda</taxon>
        <taxon>Crustacea</taxon>
        <taxon>Oligostraca</taxon>
        <taxon>Ostracoda</taxon>
        <taxon>Podocopa</taxon>
        <taxon>Podocopida</taxon>
        <taxon>Darwinulocopina</taxon>
        <taxon>Darwinuloidea</taxon>
        <taxon>Darwinulidae</taxon>
        <taxon>Darwinula</taxon>
    </lineage>
</organism>
<dbReference type="InterPro" id="IPR051732">
    <property type="entry name" value="USF"/>
</dbReference>
<dbReference type="PROSITE" id="PS50888">
    <property type="entry name" value="BHLH"/>
    <property type="match status" value="1"/>
</dbReference>
<evidence type="ECO:0000256" key="5">
    <source>
        <dbReference type="SAM" id="Coils"/>
    </source>
</evidence>
<dbReference type="InterPro" id="IPR011598">
    <property type="entry name" value="bHLH_dom"/>
</dbReference>
<evidence type="ECO:0000256" key="4">
    <source>
        <dbReference type="ARBA" id="ARBA00023242"/>
    </source>
</evidence>
<evidence type="ECO:0000259" key="7">
    <source>
        <dbReference type="PROSITE" id="PS50888"/>
    </source>
</evidence>
<feature type="compositionally biased region" description="Basic and acidic residues" evidence="6">
    <location>
        <begin position="53"/>
        <end position="64"/>
    </location>
</feature>
<name>A0A7R8XC33_9CRUS</name>
<dbReference type="Pfam" id="PF00010">
    <property type="entry name" value="HLH"/>
    <property type="match status" value="1"/>
</dbReference>
<dbReference type="InterPro" id="IPR036638">
    <property type="entry name" value="HLH_DNA-bd_sf"/>
</dbReference>
<evidence type="ECO:0000256" key="2">
    <source>
        <dbReference type="ARBA" id="ARBA00023015"/>
    </source>
</evidence>
<dbReference type="GO" id="GO:0046983">
    <property type="term" value="F:protein dimerization activity"/>
    <property type="evidence" value="ECO:0007669"/>
    <property type="project" value="InterPro"/>
</dbReference>
<sequence length="325" mass="35203">MDLLSEPDPLGGETCESGTTEDDPGCDDRGGSPTSPHTTKSFPVFVRPGRSTPARERRNKHDPGKLGVQYALKTEELENGAGTYRLIQVTDGSMPTLAVGSLETTNVMPHVLASNSLNAMGDVIQTESIAVEPTRFAYITAPAPGAPNGPTHLGIPAEAAAAAENGTLAITPNGQLYVIGQVSTPTDTLGPRIAPRSVAVDNSRVHVRDERRRATHNEVERRRRDKINTWILKLGNIIPDCQTDASKPSQSKGGILAKACDYIVELRETCVRLHQEVQELSDMLSPDVRELRKQIQDLRNENAILRNLAHDGVLEKNSEHSNSSS</sequence>
<evidence type="ECO:0000256" key="3">
    <source>
        <dbReference type="ARBA" id="ARBA00023163"/>
    </source>
</evidence>
<dbReference type="GO" id="GO:0000978">
    <property type="term" value="F:RNA polymerase II cis-regulatory region sequence-specific DNA binding"/>
    <property type="evidence" value="ECO:0007669"/>
    <property type="project" value="TreeGrafter"/>
</dbReference>
<dbReference type="Gene3D" id="4.10.280.10">
    <property type="entry name" value="Helix-loop-helix DNA-binding domain"/>
    <property type="match status" value="1"/>
</dbReference>
<dbReference type="CDD" id="cd11396">
    <property type="entry name" value="bHLHzip_USF"/>
    <property type="match status" value="1"/>
</dbReference>
<dbReference type="Proteomes" id="UP000677054">
    <property type="component" value="Unassembled WGS sequence"/>
</dbReference>
<accession>A0A7R8XC33</accession>
<keyword evidence="2" id="KW-0805">Transcription regulation</keyword>
<dbReference type="AlphaFoldDB" id="A0A7R8XC33"/>
<dbReference type="OrthoDB" id="690068at2759"/>
<dbReference type="GO" id="GO:0005634">
    <property type="term" value="C:nucleus"/>
    <property type="evidence" value="ECO:0007669"/>
    <property type="project" value="UniProtKB-SubCell"/>
</dbReference>
<feature type="region of interest" description="Disordered" evidence="6">
    <location>
        <begin position="1"/>
        <end position="65"/>
    </location>
</feature>
<dbReference type="PANTHER" id="PTHR46117:SF3">
    <property type="entry name" value="FI24210P1"/>
    <property type="match status" value="1"/>
</dbReference>
<keyword evidence="4" id="KW-0539">Nucleus</keyword>
<dbReference type="PANTHER" id="PTHR46117">
    <property type="entry name" value="FI24210P1"/>
    <property type="match status" value="1"/>
</dbReference>
<gene>
    <name evidence="8" type="ORF">DSTB1V02_LOCUS4314</name>
</gene>
<feature type="coiled-coil region" evidence="5">
    <location>
        <begin position="263"/>
        <end position="308"/>
    </location>
</feature>